<dbReference type="Proteomes" id="UP000501058">
    <property type="component" value="Chromosome"/>
</dbReference>
<reference evidence="4 5" key="1">
    <citation type="submission" date="2020-03" db="EMBL/GenBank/DDBJ databases">
        <title>Propioniciclava sp. nov., isolated from Hydrophilus acuminatus.</title>
        <authorList>
            <person name="Hyun D.-W."/>
            <person name="Bae J.-W."/>
        </authorList>
    </citation>
    <scope>NUCLEOTIDE SEQUENCE [LARGE SCALE GENOMIC DNA]</scope>
    <source>
        <strain evidence="4 5">HDW11</strain>
    </source>
</reference>
<evidence type="ECO:0000256" key="2">
    <source>
        <dbReference type="SAM" id="Phobius"/>
    </source>
</evidence>
<organism evidence="4 5">
    <name type="scientific">Propioniciclava coleopterorum</name>
    <dbReference type="NCBI Taxonomy" id="2714937"/>
    <lineage>
        <taxon>Bacteria</taxon>
        <taxon>Bacillati</taxon>
        <taxon>Actinomycetota</taxon>
        <taxon>Actinomycetes</taxon>
        <taxon>Propionibacteriales</taxon>
        <taxon>Propionibacteriaceae</taxon>
        <taxon>Propioniciclava</taxon>
    </lineage>
</organism>
<dbReference type="Pfam" id="PF08044">
    <property type="entry name" value="DUF1707"/>
    <property type="match status" value="1"/>
</dbReference>
<evidence type="ECO:0000313" key="5">
    <source>
        <dbReference type="Proteomes" id="UP000501058"/>
    </source>
</evidence>
<protein>
    <submittedName>
        <fullName evidence="4">DUF1707 domain-containing protein</fullName>
    </submittedName>
</protein>
<proteinExistence type="predicted"/>
<feature type="region of interest" description="Disordered" evidence="1">
    <location>
        <begin position="49"/>
        <end position="150"/>
    </location>
</feature>
<feature type="compositionally biased region" description="Polar residues" evidence="1">
    <location>
        <begin position="77"/>
        <end position="104"/>
    </location>
</feature>
<dbReference type="KEGG" id="prv:G7070_05550"/>
<dbReference type="InterPro" id="IPR012551">
    <property type="entry name" value="DUF1707_SHOCT-like"/>
</dbReference>
<name>A0A6G7Y5B9_9ACTN</name>
<keyword evidence="5" id="KW-1185">Reference proteome</keyword>
<sequence length="203" mass="21354">MTNEPVPQRLSDADRDQAVDCLRQHYEAGRLSDAEFEERSGRALEARIAPDIDALFGDLPDPRPSLGDVSGPYGSPASPSFGSTSPYAPTPWSQNSVPGTSSYTPGAYPPAPHAGQGASSPYAQGGPPAPYTSGGAPAPYGQQGGVPQKAGQDWIRTGRLVLWPAVILAGLIFGDLTMWIIIGVVLTIVLSQVSSRTRKPPPY</sequence>
<feature type="domain" description="DUF1707" evidence="3">
    <location>
        <begin position="9"/>
        <end position="60"/>
    </location>
</feature>
<evidence type="ECO:0000259" key="3">
    <source>
        <dbReference type="Pfam" id="PF08044"/>
    </source>
</evidence>
<dbReference type="AlphaFoldDB" id="A0A6G7Y5B9"/>
<feature type="compositionally biased region" description="Low complexity" evidence="1">
    <location>
        <begin position="134"/>
        <end position="148"/>
    </location>
</feature>
<dbReference type="EMBL" id="CP049865">
    <property type="protein sequence ID" value="QIK71838.1"/>
    <property type="molecule type" value="Genomic_DNA"/>
</dbReference>
<feature type="transmembrane region" description="Helical" evidence="2">
    <location>
        <begin position="161"/>
        <end position="190"/>
    </location>
</feature>
<keyword evidence="2" id="KW-0812">Transmembrane</keyword>
<keyword evidence="2" id="KW-1133">Transmembrane helix</keyword>
<keyword evidence="2" id="KW-0472">Membrane</keyword>
<gene>
    <name evidence="4" type="ORF">G7070_05550</name>
</gene>
<dbReference type="RefSeq" id="WP_166232625.1">
    <property type="nucleotide sequence ID" value="NZ_CP049865.1"/>
</dbReference>
<evidence type="ECO:0000313" key="4">
    <source>
        <dbReference type="EMBL" id="QIK71838.1"/>
    </source>
</evidence>
<evidence type="ECO:0000256" key="1">
    <source>
        <dbReference type="SAM" id="MobiDB-lite"/>
    </source>
</evidence>
<accession>A0A6G7Y5B9</accession>